<dbReference type="Proteomes" id="UP000054279">
    <property type="component" value="Unassembled WGS sequence"/>
</dbReference>
<dbReference type="AlphaFoldDB" id="A0A0C9UMI8"/>
<dbReference type="EMBL" id="KN837360">
    <property type="protein sequence ID" value="KIJ26706.1"/>
    <property type="molecule type" value="Genomic_DNA"/>
</dbReference>
<accession>A0A0C9UMI8</accession>
<evidence type="ECO:0000313" key="2">
    <source>
        <dbReference type="Proteomes" id="UP000054279"/>
    </source>
</evidence>
<sequence length="103" mass="11342">MSILSLFSRLTTLTTTSSLTPVTPAVLLGPVLFGLGSPALPFHHTYGAYLRCSHATEHLLLFYIRAQPGPMDPPTHTPTKLSSARERFVGAYEWIHMLPQNVP</sequence>
<proteinExistence type="predicted"/>
<evidence type="ECO:0000313" key="1">
    <source>
        <dbReference type="EMBL" id="KIJ26706.1"/>
    </source>
</evidence>
<reference evidence="1 2" key="1">
    <citation type="submission" date="2014-06" db="EMBL/GenBank/DDBJ databases">
        <title>Evolutionary Origins and Diversification of the Mycorrhizal Mutualists.</title>
        <authorList>
            <consortium name="DOE Joint Genome Institute"/>
            <consortium name="Mycorrhizal Genomics Consortium"/>
            <person name="Kohler A."/>
            <person name="Kuo A."/>
            <person name="Nagy L.G."/>
            <person name="Floudas D."/>
            <person name="Copeland A."/>
            <person name="Barry K.W."/>
            <person name="Cichocki N."/>
            <person name="Veneault-Fourrey C."/>
            <person name="LaButti K."/>
            <person name="Lindquist E.A."/>
            <person name="Lipzen A."/>
            <person name="Lundell T."/>
            <person name="Morin E."/>
            <person name="Murat C."/>
            <person name="Riley R."/>
            <person name="Ohm R."/>
            <person name="Sun H."/>
            <person name="Tunlid A."/>
            <person name="Henrissat B."/>
            <person name="Grigoriev I.V."/>
            <person name="Hibbett D.S."/>
            <person name="Martin F."/>
        </authorList>
    </citation>
    <scope>NUCLEOTIDE SEQUENCE [LARGE SCALE GENOMIC DNA]</scope>
    <source>
        <strain evidence="1 2">SS14</strain>
    </source>
</reference>
<keyword evidence="2" id="KW-1185">Reference proteome</keyword>
<dbReference type="OrthoDB" id="3362494at2759"/>
<protein>
    <submittedName>
        <fullName evidence="1">Uncharacterized protein</fullName>
    </submittedName>
</protein>
<organism evidence="1 2">
    <name type="scientific">Sphaerobolus stellatus (strain SS14)</name>
    <dbReference type="NCBI Taxonomy" id="990650"/>
    <lineage>
        <taxon>Eukaryota</taxon>
        <taxon>Fungi</taxon>
        <taxon>Dikarya</taxon>
        <taxon>Basidiomycota</taxon>
        <taxon>Agaricomycotina</taxon>
        <taxon>Agaricomycetes</taxon>
        <taxon>Phallomycetidae</taxon>
        <taxon>Geastrales</taxon>
        <taxon>Sphaerobolaceae</taxon>
        <taxon>Sphaerobolus</taxon>
    </lineage>
</organism>
<gene>
    <name evidence="1" type="ORF">M422DRAFT_272218</name>
</gene>
<dbReference type="HOGENOM" id="CLU_2265431_0_0_1"/>
<name>A0A0C9UMI8_SPHS4</name>